<accession>A0A859QYI9</accession>
<evidence type="ECO:0000313" key="2">
    <source>
        <dbReference type="Proteomes" id="UP000510721"/>
    </source>
</evidence>
<name>A0A859QYI9_9HYPH</name>
<sequence>MKGLDLNLPVALDALTGKLNLTAAARSINRRSARASRLCTCFQYVDDACRPQIEYQRSYTAAYRIALPAVVDMVTLFLSRRRSIRRPMFRKMTICRTPRMPVRIQHVDVWHPNNRFYRCCGKLHG</sequence>
<geneLocation type="plasmid" evidence="2">
    <name>pemeittgr7b</name>
</geneLocation>
<protein>
    <submittedName>
        <fullName evidence="1">Uncharacterized protein</fullName>
    </submittedName>
</protein>
<proteinExistence type="predicted"/>
<dbReference type="AlphaFoldDB" id="A0A859QYI9"/>
<organism evidence="1 2">
    <name type="scientific">Sinorhizobium mexicanum</name>
    <dbReference type="NCBI Taxonomy" id="375549"/>
    <lineage>
        <taxon>Bacteria</taxon>
        <taxon>Pseudomonadati</taxon>
        <taxon>Pseudomonadota</taxon>
        <taxon>Alphaproteobacteria</taxon>
        <taxon>Hyphomicrobiales</taxon>
        <taxon>Rhizobiaceae</taxon>
        <taxon>Sinorhizobium/Ensifer group</taxon>
        <taxon>Sinorhizobium</taxon>
    </lineage>
</organism>
<gene>
    <name evidence="1" type="ORF">FKV68_24405</name>
</gene>
<dbReference type="Proteomes" id="UP000510721">
    <property type="component" value="Plasmid pEmeITTGR7b"/>
</dbReference>
<dbReference type="EMBL" id="CP041240">
    <property type="protein sequence ID" value="QLL64549.1"/>
    <property type="molecule type" value="Genomic_DNA"/>
</dbReference>
<evidence type="ECO:0000313" key="1">
    <source>
        <dbReference type="EMBL" id="QLL64549.1"/>
    </source>
</evidence>
<keyword evidence="2" id="KW-1185">Reference proteome</keyword>
<dbReference type="KEGG" id="emx:FKV68_24405"/>
<reference evidence="1 2" key="1">
    <citation type="submission" date="2019-06" db="EMBL/GenBank/DDBJ databases">
        <title>Complete genome sequence of Ensifer mexicanus ITTG R7 isolated from nodules of Acacia angustissima (Mill.) Kuntze.</title>
        <authorList>
            <person name="Rincon-Rosales R."/>
            <person name="Rogel M.A."/>
            <person name="Guerrero G."/>
            <person name="Rincon-Molina C.I."/>
            <person name="Lopez-Lopez A."/>
            <person name="Martinez-Romero E."/>
        </authorList>
    </citation>
    <scope>NUCLEOTIDE SEQUENCE [LARGE SCALE GENOMIC DNA]</scope>
    <source>
        <strain evidence="1 2">ITTG R7</strain>
        <plasmid evidence="2">pemeittgr7b</plasmid>
    </source>
</reference>
<keyword evidence="1" id="KW-0614">Plasmid</keyword>